<keyword evidence="3" id="KW-1185">Reference proteome</keyword>
<dbReference type="OrthoDB" id="1908344at2"/>
<reference evidence="1 4" key="2">
    <citation type="submission" date="2018-03" db="EMBL/GenBank/DDBJ databases">
        <title>The uncultured portion of the human microbiome is neutrally assembled.</title>
        <authorList>
            <person name="Jeraldo P."/>
            <person name="Boardman L."/>
            <person name="White B.A."/>
            <person name="Nelson H."/>
            <person name="Goldenfeld N."/>
            <person name="Chia N."/>
        </authorList>
    </citation>
    <scope>NUCLEOTIDE SEQUENCE [LARGE SCALE GENOMIC DNA]</scope>
    <source>
        <strain evidence="1">CIM:MAG 903</strain>
    </source>
</reference>
<dbReference type="STRING" id="1529.SAMN04487885_10988"/>
<gene>
    <name evidence="1" type="ORF">DBY38_11100</name>
    <name evidence="2" type="ORF">SAMN04487885_10988</name>
</gene>
<evidence type="ECO:0000313" key="2">
    <source>
        <dbReference type="EMBL" id="SFF75955.1"/>
    </source>
</evidence>
<accession>A0A1I2L9Q4</accession>
<proteinExistence type="predicted"/>
<reference evidence="2 3" key="1">
    <citation type="submission" date="2016-10" db="EMBL/GenBank/DDBJ databases">
        <authorList>
            <person name="de Groot N.N."/>
        </authorList>
    </citation>
    <scope>NUCLEOTIDE SEQUENCE [LARGE SCALE GENOMIC DNA]</scope>
    <source>
        <strain evidence="2 3">NLAE-zl-G419</strain>
    </source>
</reference>
<organism evidence="2 3">
    <name type="scientific">Clostridium cadaveris</name>
    <dbReference type="NCBI Taxonomy" id="1529"/>
    <lineage>
        <taxon>Bacteria</taxon>
        <taxon>Bacillati</taxon>
        <taxon>Bacillota</taxon>
        <taxon>Clostridia</taxon>
        <taxon>Eubacteriales</taxon>
        <taxon>Clostridiaceae</taxon>
        <taxon>Clostridium</taxon>
    </lineage>
</organism>
<dbReference type="EMBL" id="QAMZ01000049">
    <property type="protein sequence ID" value="PWL52469.1"/>
    <property type="molecule type" value="Genomic_DNA"/>
</dbReference>
<dbReference type="RefSeq" id="WP_027637567.1">
    <property type="nucleotide sequence ID" value="NZ_BAAACD010000005.1"/>
</dbReference>
<dbReference type="Proteomes" id="UP000182135">
    <property type="component" value="Unassembled WGS sequence"/>
</dbReference>
<dbReference type="AlphaFoldDB" id="A0A1I2L9Q4"/>
<dbReference type="GeneID" id="90545865"/>
<dbReference type="EMBL" id="FOOE01000009">
    <property type="protein sequence ID" value="SFF75955.1"/>
    <property type="molecule type" value="Genomic_DNA"/>
</dbReference>
<sequence length="146" mass="17899">MKKILKEVAESNETIDANTEVLKKIKINNVYYNITRICWKYDTQYLLLYKDKEIMEMILRGFKYQYYFKFEKSGLVDFNHVEKFKKKVKELNVSKGIYIITGKFDSKVKMNRYLYFLRKIWLIDGKMFLKTQKSLNEMNFYRYIPK</sequence>
<evidence type="ECO:0000313" key="4">
    <source>
        <dbReference type="Proteomes" id="UP000246114"/>
    </source>
</evidence>
<evidence type="ECO:0000313" key="3">
    <source>
        <dbReference type="Proteomes" id="UP000182135"/>
    </source>
</evidence>
<dbReference type="Proteomes" id="UP000246114">
    <property type="component" value="Unassembled WGS sequence"/>
</dbReference>
<dbReference type="eggNOG" id="ENOG503472G">
    <property type="taxonomic scope" value="Bacteria"/>
</dbReference>
<name>A0A1I2L9Q4_9CLOT</name>
<protein>
    <submittedName>
        <fullName evidence="2">Uncharacterized protein</fullName>
    </submittedName>
</protein>
<evidence type="ECO:0000313" key="1">
    <source>
        <dbReference type="EMBL" id="PWL52469.1"/>
    </source>
</evidence>